<dbReference type="Proteomes" id="UP000029736">
    <property type="component" value="Unassembled WGS sequence"/>
</dbReference>
<protein>
    <submittedName>
        <fullName evidence="6">AraC family transcriptional regulator</fullName>
    </submittedName>
</protein>
<dbReference type="SUPFAM" id="SSF46689">
    <property type="entry name" value="Homeodomain-like"/>
    <property type="match status" value="1"/>
</dbReference>
<sequence>MIPNIAVILTNAQKRILWVNDDFTHITGYSLPEVVGKSPGGILQGPNTEPEAINQIRQGLANELPFRGEITNYRKNGEEYLCRLVIHPVYDESQNLTNFIAFEVDGNAVETELPIPLLNLEEKYSSSSLKGMEELRLYLRMKQTIEEESLFLDPNLSLRSVADRLSTNTKYLSQVVNHNAKCNFQQFINFYRVIEVKEKIKDPKFYNLTLFGIARQCGFKNKSTFYKVFKEVTGMTPRKYLKQ</sequence>
<evidence type="ECO:0000259" key="4">
    <source>
        <dbReference type="PROSITE" id="PS01124"/>
    </source>
</evidence>
<dbReference type="NCBIfam" id="TIGR00229">
    <property type="entry name" value="sensory_box"/>
    <property type="match status" value="1"/>
</dbReference>
<dbReference type="SMART" id="SM00342">
    <property type="entry name" value="HTH_ARAC"/>
    <property type="match status" value="1"/>
</dbReference>
<dbReference type="OrthoDB" id="9124519at2"/>
<feature type="domain" description="PAS" evidence="5">
    <location>
        <begin position="7"/>
        <end position="63"/>
    </location>
</feature>
<dbReference type="EMBL" id="JPOS01000101">
    <property type="protein sequence ID" value="KGE84906.1"/>
    <property type="molecule type" value="Genomic_DNA"/>
</dbReference>
<dbReference type="PROSITE" id="PS01124">
    <property type="entry name" value="HTH_ARAC_FAMILY_2"/>
    <property type="match status" value="1"/>
</dbReference>
<reference evidence="6 7" key="1">
    <citation type="journal article" date="2014" name="Int. J. Syst. Evol. Microbiol.">
        <title>Phaeodactylibacter xiamenensis gen. nov., sp. nov., a member of the family Saprospiraceae isolated from the marine alga Phaeodactylum tricornutum.</title>
        <authorList>
            <person name="Chen Z.Jr."/>
            <person name="Lei X."/>
            <person name="Lai Q."/>
            <person name="Li Y."/>
            <person name="Zhang B."/>
            <person name="Zhang J."/>
            <person name="Zhang H."/>
            <person name="Yang L."/>
            <person name="Zheng W."/>
            <person name="Tian Y."/>
            <person name="Yu Z."/>
            <person name="Xu H.Jr."/>
            <person name="Zheng T."/>
        </authorList>
    </citation>
    <scope>NUCLEOTIDE SEQUENCE [LARGE SCALE GENOMIC DNA]</scope>
    <source>
        <strain evidence="6 7">KD52</strain>
    </source>
</reference>
<dbReference type="Pfam" id="PF12833">
    <property type="entry name" value="HTH_18"/>
    <property type="match status" value="1"/>
</dbReference>
<dbReference type="InterPro" id="IPR000014">
    <property type="entry name" value="PAS"/>
</dbReference>
<dbReference type="GO" id="GO:0043565">
    <property type="term" value="F:sequence-specific DNA binding"/>
    <property type="evidence" value="ECO:0007669"/>
    <property type="project" value="InterPro"/>
</dbReference>
<dbReference type="STRING" id="1524460.IX84_31080"/>
<dbReference type="AlphaFoldDB" id="A0A098RYJ1"/>
<dbReference type="Pfam" id="PF13426">
    <property type="entry name" value="PAS_9"/>
    <property type="match status" value="1"/>
</dbReference>
<dbReference type="PANTHER" id="PTHR43280:SF29">
    <property type="entry name" value="ARAC-FAMILY TRANSCRIPTIONAL REGULATOR"/>
    <property type="match status" value="1"/>
</dbReference>
<evidence type="ECO:0000256" key="3">
    <source>
        <dbReference type="ARBA" id="ARBA00023163"/>
    </source>
</evidence>
<evidence type="ECO:0000313" key="7">
    <source>
        <dbReference type="Proteomes" id="UP000029736"/>
    </source>
</evidence>
<dbReference type="InterPro" id="IPR018060">
    <property type="entry name" value="HTH_AraC"/>
</dbReference>
<dbReference type="Gene3D" id="3.30.450.20">
    <property type="entry name" value="PAS domain"/>
    <property type="match status" value="1"/>
</dbReference>
<organism evidence="6 7">
    <name type="scientific">Phaeodactylibacter xiamenensis</name>
    <dbReference type="NCBI Taxonomy" id="1524460"/>
    <lineage>
        <taxon>Bacteria</taxon>
        <taxon>Pseudomonadati</taxon>
        <taxon>Bacteroidota</taxon>
        <taxon>Saprospiria</taxon>
        <taxon>Saprospirales</taxon>
        <taxon>Haliscomenobacteraceae</taxon>
        <taxon>Phaeodactylibacter</taxon>
    </lineage>
</organism>
<gene>
    <name evidence="6" type="ORF">IX84_31080</name>
</gene>
<dbReference type="PROSITE" id="PS00041">
    <property type="entry name" value="HTH_ARAC_FAMILY_1"/>
    <property type="match status" value="1"/>
</dbReference>
<dbReference type="GO" id="GO:0003700">
    <property type="term" value="F:DNA-binding transcription factor activity"/>
    <property type="evidence" value="ECO:0007669"/>
    <property type="project" value="InterPro"/>
</dbReference>
<evidence type="ECO:0000259" key="5">
    <source>
        <dbReference type="PROSITE" id="PS50112"/>
    </source>
</evidence>
<proteinExistence type="predicted"/>
<dbReference type="InterPro" id="IPR035965">
    <property type="entry name" value="PAS-like_dom_sf"/>
</dbReference>
<evidence type="ECO:0000313" key="6">
    <source>
        <dbReference type="EMBL" id="KGE84906.1"/>
    </source>
</evidence>
<dbReference type="SUPFAM" id="SSF55785">
    <property type="entry name" value="PYP-like sensor domain (PAS domain)"/>
    <property type="match status" value="1"/>
</dbReference>
<dbReference type="CDD" id="cd00130">
    <property type="entry name" value="PAS"/>
    <property type="match status" value="1"/>
</dbReference>
<keyword evidence="7" id="KW-1185">Reference proteome</keyword>
<feature type="domain" description="HTH araC/xylS-type" evidence="4">
    <location>
        <begin position="135"/>
        <end position="243"/>
    </location>
</feature>
<keyword evidence="1" id="KW-0805">Transcription regulation</keyword>
<comment type="caution">
    <text evidence="6">The sequence shown here is derived from an EMBL/GenBank/DDBJ whole genome shotgun (WGS) entry which is preliminary data.</text>
</comment>
<accession>A0A098RYJ1</accession>
<evidence type="ECO:0000256" key="2">
    <source>
        <dbReference type="ARBA" id="ARBA00023125"/>
    </source>
</evidence>
<dbReference type="PANTHER" id="PTHR43280">
    <property type="entry name" value="ARAC-FAMILY TRANSCRIPTIONAL REGULATOR"/>
    <property type="match status" value="1"/>
</dbReference>
<evidence type="ECO:0000256" key="1">
    <source>
        <dbReference type="ARBA" id="ARBA00023015"/>
    </source>
</evidence>
<dbReference type="PROSITE" id="PS50112">
    <property type="entry name" value="PAS"/>
    <property type="match status" value="1"/>
</dbReference>
<dbReference type="Gene3D" id="1.10.10.60">
    <property type="entry name" value="Homeodomain-like"/>
    <property type="match status" value="2"/>
</dbReference>
<dbReference type="InterPro" id="IPR009057">
    <property type="entry name" value="Homeodomain-like_sf"/>
</dbReference>
<dbReference type="RefSeq" id="WP_044230099.1">
    <property type="nucleotide sequence ID" value="NZ_JBKAGJ010000059.1"/>
</dbReference>
<dbReference type="InterPro" id="IPR018062">
    <property type="entry name" value="HTH_AraC-typ_CS"/>
</dbReference>
<keyword evidence="2" id="KW-0238">DNA-binding</keyword>
<keyword evidence="3" id="KW-0804">Transcription</keyword>
<name>A0A098RYJ1_9BACT</name>